<name>N0E4A5_BOVIN</name>
<dbReference type="AlphaFoldDB" id="N0E4A5"/>
<gene>
    <name evidence="1" type="primary">Csnk2b-Ly6g5b</name>
</gene>
<dbReference type="EMBL" id="HE864416">
    <property type="protein sequence ID" value="CCI79653.1"/>
    <property type="molecule type" value="mRNA"/>
</dbReference>
<accession>N0E4A5</accession>
<reference evidence="1" key="1">
    <citation type="journal article" date="2013" name="BMC Genomics">
        <title>Intron retention and transcript chimerism conserved across mammals: Ly6g5b and Csnk2b-Ly6g5b as examples.</title>
        <authorList>
            <person name="Hernandez-Torres F."/>
            <person name="Rastrojo A."/>
            <person name="Aguado B."/>
        </authorList>
    </citation>
    <scope>NUCLEOTIDE SEQUENCE</scope>
    <source>
        <tissue evidence="1">Brain</tissue>
    </source>
</reference>
<proteinExistence type="evidence at transcript level"/>
<evidence type="ECO:0000313" key="1">
    <source>
        <dbReference type="EMBL" id="CCI79653.1"/>
    </source>
</evidence>
<organism evidence="1">
    <name type="scientific">Bos taurus</name>
    <name type="common">Bovine</name>
    <dbReference type="NCBI Taxonomy" id="9913"/>
    <lineage>
        <taxon>Eukaryota</taxon>
        <taxon>Metazoa</taxon>
        <taxon>Chordata</taxon>
        <taxon>Craniata</taxon>
        <taxon>Vertebrata</taxon>
        <taxon>Euteleostomi</taxon>
        <taxon>Mammalia</taxon>
        <taxon>Eutheria</taxon>
        <taxon>Laurasiatheria</taxon>
        <taxon>Artiodactyla</taxon>
        <taxon>Ruminantia</taxon>
        <taxon>Pecora</taxon>
        <taxon>Bovidae</taxon>
        <taxon>Bovinae</taxon>
        <taxon>Bos</taxon>
    </lineage>
</organism>
<protein>
    <submittedName>
        <fullName evidence="1">Chimera Csnk2b-Ly6g5b splicing isoform 306</fullName>
    </submittedName>
</protein>
<sequence>MSSSEEVSWISWFCGLRGSAPVSVPDPVVLPNPEPVTAPAQLPCWEGAF</sequence>